<accession>A0ACB0I8J0</accession>
<dbReference type="Proteomes" id="UP001177021">
    <property type="component" value="Unassembled WGS sequence"/>
</dbReference>
<protein>
    <submittedName>
        <fullName evidence="1">Uncharacterized protein</fullName>
    </submittedName>
</protein>
<keyword evidence="2" id="KW-1185">Reference proteome</keyword>
<comment type="caution">
    <text evidence="1">The sequence shown here is derived from an EMBL/GenBank/DDBJ whole genome shotgun (WGS) entry which is preliminary data.</text>
</comment>
<sequence length="272" mass="30856">MNTKEEKSMIEVLSKDCIANILSHTTPIDSCRLSLISKDFCSASESDIVWNKFLPSDLVSIISDCQFAFDTSLSKKSLYLTLSDHPIIIDSGKKSFQLEKHSGKKVYMLSARDLSIAWGDTPDQCDWIIVPKSRFQEVARLRCMWWFEIHGTINTRVLSANSQYAAFLVFKMRNAFHFDGFPVELTVGILGNKKCTKFVWLKASYDGIEPNDSFQGLQRPKSRSDGFLEIEMGEFFNSGLKDEVIQMNVLEIRGGRVNGAFILEGIEIRPKN</sequence>
<proteinExistence type="predicted"/>
<reference evidence="1" key="1">
    <citation type="submission" date="2023-10" db="EMBL/GenBank/DDBJ databases">
        <authorList>
            <person name="Rodriguez Cubillos JULIANA M."/>
            <person name="De Vega J."/>
        </authorList>
    </citation>
    <scope>NUCLEOTIDE SEQUENCE</scope>
</reference>
<evidence type="ECO:0000313" key="1">
    <source>
        <dbReference type="EMBL" id="CAJ2628414.1"/>
    </source>
</evidence>
<name>A0ACB0I8J0_TRIPR</name>
<gene>
    <name evidence="1" type="ORF">MILVUS5_LOCUS650</name>
</gene>
<organism evidence="1 2">
    <name type="scientific">Trifolium pratense</name>
    <name type="common">Red clover</name>
    <dbReference type="NCBI Taxonomy" id="57577"/>
    <lineage>
        <taxon>Eukaryota</taxon>
        <taxon>Viridiplantae</taxon>
        <taxon>Streptophyta</taxon>
        <taxon>Embryophyta</taxon>
        <taxon>Tracheophyta</taxon>
        <taxon>Spermatophyta</taxon>
        <taxon>Magnoliopsida</taxon>
        <taxon>eudicotyledons</taxon>
        <taxon>Gunneridae</taxon>
        <taxon>Pentapetalae</taxon>
        <taxon>rosids</taxon>
        <taxon>fabids</taxon>
        <taxon>Fabales</taxon>
        <taxon>Fabaceae</taxon>
        <taxon>Papilionoideae</taxon>
        <taxon>50 kb inversion clade</taxon>
        <taxon>NPAAA clade</taxon>
        <taxon>Hologalegina</taxon>
        <taxon>IRL clade</taxon>
        <taxon>Trifolieae</taxon>
        <taxon>Trifolium</taxon>
    </lineage>
</organism>
<dbReference type="EMBL" id="CASHSV030000001">
    <property type="protein sequence ID" value="CAJ2628414.1"/>
    <property type="molecule type" value="Genomic_DNA"/>
</dbReference>
<evidence type="ECO:0000313" key="2">
    <source>
        <dbReference type="Proteomes" id="UP001177021"/>
    </source>
</evidence>